<proteinExistence type="predicted"/>
<protein>
    <submittedName>
        <fullName evidence="1">Uncharacterized protein</fullName>
    </submittedName>
</protein>
<feature type="non-terminal residue" evidence="1">
    <location>
        <position position="1"/>
    </location>
</feature>
<sequence>ISYDIVCQWWKFLKKHLLLLPPLLRLSLALKIMRFVIPKMHINVHILVCRLAFSLNFLAGAGQTDGEGIEQPWANIDGVA</sequence>
<evidence type="ECO:0000313" key="2">
    <source>
        <dbReference type="Proteomes" id="UP001215598"/>
    </source>
</evidence>
<feature type="non-terminal residue" evidence="1">
    <location>
        <position position="80"/>
    </location>
</feature>
<name>A0AAD7NP43_9AGAR</name>
<gene>
    <name evidence="1" type="ORF">B0H16DRAFT_1257251</name>
</gene>
<reference evidence="1" key="1">
    <citation type="submission" date="2023-03" db="EMBL/GenBank/DDBJ databases">
        <title>Massive genome expansion in bonnet fungi (Mycena s.s.) driven by repeated elements and novel gene families across ecological guilds.</title>
        <authorList>
            <consortium name="Lawrence Berkeley National Laboratory"/>
            <person name="Harder C.B."/>
            <person name="Miyauchi S."/>
            <person name="Viragh M."/>
            <person name="Kuo A."/>
            <person name="Thoen E."/>
            <person name="Andreopoulos B."/>
            <person name="Lu D."/>
            <person name="Skrede I."/>
            <person name="Drula E."/>
            <person name="Henrissat B."/>
            <person name="Morin E."/>
            <person name="Kohler A."/>
            <person name="Barry K."/>
            <person name="LaButti K."/>
            <person name="Morin E."/>
            <person name="Salamov A."/>
            <person name="Lipzen A."/>
            <person name="Mereny Z."/>
            <person name="Hegedus B."/>
            <person name="Baldrian P."/>
            <person name="Stursova M."/>
            <person name="Weitz H."/>
            <person name="Taylor A."/>
            <person name="Grigoriev I.V."/>
            <person name="Nagy L.G."/>
            <person name="Martin F."/>
            <person name="Kauserud H."/>
        </authorList>
    </citation>
    <scope>NUCLEOTIDE SEQUENCE</scope>
    <source>
        <strain evidence="1">CBHHK182m</strain>
    </source>
</reference>
<comment type="caution">
    <text evidence="1">The sequence shown here is derived from an EMBL/GenBank/DDBJ whole genome shotgun (WGS) entry which is preliminary data.</text>
</comment>
<dbReference type="Proteomes" id="UP001215598">
    <property type="component" value="Unassembled WGS sequence"/>
</dbReference>
<evidence type="ECO:0000313" key="1">
    <source>
        <dbReference type="EMBL" id="KAJ7769281.1"/>
    </source>
</evidence>
<dbReference type="EMBL" id="JARKIB010000018">
    <property type="protein sequence ID" value="KAJ7769281.1"/>
    <property type="molecule type" value="Genomic_DNA"/>
</dbReference>
<dbReference type="InterPro" id="IPR040521">
    <property type="entry name" value="KDZ"/>
</dbReference>
<organism evidence="1 2">
    <name type="scientific">Mycena metata</name>
    <dbReference type="NCBI Taxonomy" id="1033252"/>
    <lineage>
        <taxon>Eukaryota</taxon>
        <taxon>Fungi</taxon>
        <taxon>Dikarya</taxon>
        <taxon>Basidiomycota</taxon>
        <taxon>Agaricomycotina</taxon>
        <taxon>Agaricomycetes</taxon>
        <taxon>Agaricomycetidae</taxon>
        <taxon>Agaricales</taxon>
        <taxon>Marasmiineae</taxon>
        <taxon>Mycenaceae</taxon>
        <taxon>Mycena</taxon>
    </lineage>
</organism>
<dbReference type="Pfam" id="PF18758">
    <property type="entry name" value="KDZ"/>
    <property type="match status" value="1"/>
</dbReference>
<dbReference type="AlphaFoldDB" id="A0AAD7NP43"/>
<keyword evidence="2" id="KW-1185">Reference proteome</keyword>
<accession>A0AAD7NP43</accession>